<dbReference type="PANTHER" id="PTHR22916:SF64">
    <property type="entry name" value="TRANSFERASE, PUTATIVE-RELATED"/>
    <property type="match status" value="1"/>
</dbReference>
<evidence type="ECO:0000256" key="1">
    <source>
        <dbReference type="SAM" id="Phobius"/>
    </source>
</evidence>
<evidence type="ECO:0000259" key="2">
    <source>
        <dbReference type="Pfam" id="PF00535"/>
    </source>
</evidence>
<gene>
    <name evidence="3" type="ordered locus">Ornrh_0268</name>
</gene>
<protein>
    <submittedName>
        <fullName evidence="3">Glycosyl transferase</fullName>
    </submittedName>
</protein>
<dbReference type="PANTHER" id="PTHR22916">
    <property type="entry name" value="GLYCOSYLTRANSFERASE"/>
    <property type="match status" value="1"/>
</dbReference>
<dbReference type="Proteomes" id="UP000006051">
    <property type="component" value="Chromosome"/>
</dbReference>
<dbReference type="HOGENOM" id="CLU_025996_19_1_10"/>
<dbReference type="EMBL" id="CP003283">
    <property type="protein sequence ID" value="AFL96490.1"/>
    <property type="molecule type" value="Genomic_DNA"/>
</dbReference>
<dbReference type="InterPro" id="IPR029044">
    <property type="entry name" value="Nucleotide-diphossugar_trans"/>
</dbReference>
<dbReference type="PATRIC" id="fig|867902.3.peg.272"/>
<evidence type="ECO:0000313" key="3">
    <source>
        <dbReference type="EMBL" id="AFL96490.1"/>
    </source>
</evidence>
<organism evidence="3 4">
    <name type="scientific">Ornithobacterium rhinotracheale (strain ATCC 51463 / DSM 15997 / CCUG 23171 / CIP 104009 / LMG 9086)</name>
    <dbReference type="NCBI Taxonomy" id="867902"/>
    <lineage>
        <taxon>Bacteria</taxon>
        <taxon>Pseudomonadati</taxon>
        <taxon>Bacteroidota</taxon>
        <taxon>Flavobacteriia</taxon>
        <taxon>Flavobacteriales</taxon>
        <taxon>Weeksellaceae</taxon>
        <taxon>Ornithobacterium</taxon>
    </lineage>
</organism>
<proteinExistence type="predicted"/>
<dbReference type="InterPro" id="IPR001173">
    <property type="entry name" value="Glyco_trans_2-like"/>
</dbReference>
<dbReference type="GO" id="GO:0016758">
    <property type="term" value="F:hexosyltransferase activity"/>
    <property type="evidence" value="ECO:0007669"/>
    <property type="project" value="UniProtKB-ARBA"/>
</dbReference>
<sequence length="331" mass="37755">MKEIKFSVIIAVYNRAEELSELLQSLARQTFKDFEVVVVDDGSSVDLQPVISLAKKDLKITYFFKPNSGPGLSRNYGMKRATGNYFVFFDSDTIVPNDYFEKLYQKLSTRWVDFYGGADTAGKDFSILQKAINYSMTSTATTGGLRSGRNSVGKFQPRSFNMGLSRAAFEASGGFIPMRIGEDPDLTMRLWELGFQSEGFSDLKVEHKRRNTLESFARQVRGFGRARPILNRLHPAYTKASFWFPTFFDLGFLLALALLFLGFPYLLYLYGIYFLWILIESSVQNRCLRVGVLSVVVVILQFANYGYGFLESQIKINLLKQEPQKAFPRHF</sequence>
<dbReference type="KEGG" id="orh:Ornrh_0268"/>
<dbReference type="AlphaFoldDB" id="I3ZXQ6"/>
<name>I3ZXQ6_ORNRL</name>
<dbReference type="GeneID" id="71568546"/>
<keyword evidence="3" id="KW-0808">Transferase</keyword>
<dbReference type="SUPFAM" id="SSF53448">
    <property type="entry name" value="Nucleotide-diphospho-sugar transferases"/>
    <property type="match status" value="1"/>
</dbReference>
<dbReference type="Pfam" id="PF00535">
    <property type="entry name" value="Glycos_transf_2"/>
    <property type="match status" value="1"/>
</dbReference>
<feature type="transmembrane region" description="Helical" evidence="1">
    <location>
        <begin position="252"/>
        <end position="279"/>
    </location>
</feature>
<accession>I3ZXQ6</accession>
<dbReference type="GeneID" id="97257039"/>
<dbReference type="RefSeq" id="WP_014790120.1">
    <property type="nucleotide sequence ID" value="NC_018016.1"/>
</dbReference>
<dbReference type="STRING" id="867902.Ornrh_0268"/>
<reference evidence="3 4" key="1">
    <citation type="submission" date="2012-06" db="EMBL/GenBank/DDBJ databases">
        <title>The complete genome of Ornithobacterium rhinotracheale DSM 15997.</title>
        <authorList>
            <consortium name="US DOE Joint Genome Institute (JGI-PGF)"/>
            <person name="Lucas S."/>
            <person name="Copeland A."/>
            <person name="Lapidus A."/>
            <person name="Goodwin L."/>
            <person name="Pitluck S."/>
            <person name="Peters L."/>
            <person name="Mikhailova N."/>
            <person name="Teshima H."/>
            <person name="Kyrpides N."/>
            <person name="Mavromatis K."/>
            <person name="Pagani I."/>
            <person name="Ivanova N."/>
            <person name="Ovchinnikova G."/>
            <person name="Zeytun A."/>
            <person name="Detter J.C."/>
            <person name="Han C."/>
            <person name="Land M."/>
            <person name="Hauser L."/>
            <person name="Markowitz V."/>
            <person name="Cheng J.-F."/>
            <person name="Hugenholtz P."/>
            <person name="Woyke T."/>
            <person name="Wu D."/>
            <person name="Lang E."/>
            <person name="Kopitz M."/>
            <person name="Brambilla E."/>
            <person name="Klenk H.-P."/>
            <person name="Eisen J.A."/>
        </authorList>
    </citation>
    <scope>NUCLEOTIDE SEQUENCE [LARGE SCALE GENOMIC DNA]</scope>
    <source>
        <strain evidence="4">ATCC 51463 / DSM 15997 / CCUG 23171 / LMG 9086</strain>
    </source>
</reference>
<dbReference type="eggNOG" id="COG1215">
    <property type="taxonomic scope" value="Bacteria"/>
</dbReference>
<feature type="transmembrane region" description="Helical" evidence="1">
    <location>
        <begin position="291"/>
        <end position="310"/>
    </location>
</feature>
<keyword evidence="4" id="KW-1185">Reference proteome</keyword>
<keyword evidence="1" id="KW-0472">Membrane</keyword>
<keyword evidence="1" id="KW-1133">Transmembrane helix</keyword>
<dbReference type="Gene3D" id="3.90.550.10">
    <property type="entry name" value="Spore Coat Polysaccharide Biosynthesis Protein SpsA, Chain A"/>
    <property type="match status" value="1"/>
</dbReference>
<evidence type="ECO:0000313" key="4">
    <source>
        <dbReference type="Proteomes" id="UP000006051"/>
    </source>
</evidence>
<keyword evidence="1" id="KW-0812">Transmembrane</keyword>
<feature type="domain" description="Glycosyltransferase 2-like" evidence="2">
    <location>
        <begin position="7"/>
        <end position="128"/>
    </location>
</feature>